<evidence type="ECO:0000256" key="2">
    <source>
        <dbReference type="ARBA" id="ARBA00022525"/>
    </source>
</evidence>
<proteinExistence type="predicted"/>
<evidence type="ECO:0000256" key="9">
    <source>
        <dbReference type="RuleBase" id="RU363034"/>
    </source>
</evidence>
<dbReference type="InterPro" id="IPR036383">
    <property type="entry name" value="TSP1_rpt_sf"/>
</dbReference>
<dbReference type="InterPro" id="IPR001314">
    <property type="entry name" value="Peptidase_S1A"/>
</dbReference>
<dbReference type="PROSITE" id="PS51670">
    <property type="entry name" value="SHKT"/>
    <property type="match status" value="2"/>
</dbReference>
<dbReference type="SMART" id="SM00020">
    <property type="entry name" value="Tryp_SPc"/>
    <property type="match status" value="1"/>
</dbReference>
<sequence>MKFSLYLAPVIFICCGFWTRVYGCRDNNRLCRTWANNGECRKNPRYMNVNCKLSCGVCAPSIAACYDGNRYCRGWTRRGECRRNPAYMKMYCKRSCGWCPVNGNWGSWGAFSSCSKSCGTAGTMSRRRTCSNPAPRNGGRTCTGASVNYYQCNRTPCKVPINGNWGAWRQWSTCTKTCGGGEKSRSRTCSNPAPKNGGRACAGSSTESQACNTLPCKVPVDGKWGVWGKWTTCSKTCGGGYMSRSRTCSNPAPQNGGRPCQGPSSETARCNDRKCPETCGNSNSLGRIVGGQVASNRDWPWQVGLQTLTDDFIFCGGSLLNREWVLTAAHCIYRKNPSRKGCVAPNPGLRIIIGEFDVDNIEGHEVQKNIAQICMHPSYDHSIFDYDIALLRLSTPLPGYNETMSPICLPTASSNFPPGTNCSVTGWGRTHQSGWTSNKLRVARVPIIEHARCKQQYLESTGDIVTDRMICAGYEQGKIDSCKGDSGGPFVCLERGRYVLVGATSWGVGCAQARRPGVYTDIKDFLPWIQGVISPEVP</sequence>
<dbReference type="PROSITE" id="PS50092">
    <property type="entry name" value="TSP1"/>
    <property type="match status" value="3"/>
</dbReference>
<accession>A0A2B4STD3</accession>
<dbReference type="InterPro" id="IPR001254">
    <property type="entry name" value="Trypsin_dom"/>
</dbReference>
<dbReference type="PRINTS" id="PR01705">
    <property type="entry name" value="TSP1REPEAT"/>
</dbReference>
<dbReference type="InterPro" id="IPR018114">
    <property type="entry name" value="TRYPSIN_HIS"/>
</dbReference>
<dbReference type="OrthoDB" id="446173at2759"/>
<keyword evidence="6 9" id="KW-0720">Serine protease</keyword>
<gene>
    <name evidence="13" type="primary">Klkb1</name>
    <name evidence="13" type="ORF">AWC38_SpisGene2830</name>
</gene>
<dbReference type="SMART" id="SM00209">
    <property type="entry name" value="TSP1"/>
    <property type="match status" value="3"/>
</dbReference>
<comment type="subcellular location">
    <subcellularLocation>
        <location evidence="1">Secreted</location>
    </subcellularLocation>
</comment>
<dbReference type="SUPFAM" id="SSF82895">
    <property type="entry name" value="TSP-1 type 1 repeat"/>
    <property type="match status" value="3"/>
</dbReference>
<dbReference type="PANTHER" id="PTHR24264">
    <property type="entry name" value="TRYPSIN-RELATED"/>
    <property type="match status" value="1"/>
</dbReference>
<keyword evidence="4 9" id="KW-0645">Protease</keyword>
<keyword evidence="2" id="KW-0964">Secreted</keyword>
<evidence type="ECO:0000256" key="10">
    <source>
        <dbReference type="SAM" id="SignalP"/>
    </source>
</evidence>
<dbReference type="GO" id="GO:0005615">
    <property type="term" value="C:extracellular space"/>
    <property type="evidence" value="ECO:0007669"/>
    <property type="project" value="TreeGrafter"/>
</dbReference>
<evidence type="ECO:0000259" key="12">
    <source>
        <dbReference type="PROSITE" id="PS51670"/>
    </source>
</evidence>
<dbReference type="InterPro" id="IPR043504">
    <property type="entry name" value="Peptidase_S1_PA_chymotrypsin"/>
</dbReference>
<reference evidence="14" key="1">
    <citation type="journal article" date="2017" name="bioRxiv">
        <title>Comparative analysis of the genomes of Stylophora pistillata and Acropora digitifera provides evidence for extensive differences between species of corals.</title>
        <authorList>
            <person name="Voolstra C.R."/>
            <person name="Li Y."/>
            <person name="Liew Y.J."/>
            <person name="Baumgarten S."/>
            <person name="Zoccola D."/>
            <person name="Flot J.-F."/>
            <person name="Tambutte S."/>
            <person name="Allemand D."/>
            <person name="Aranda M."/>
        </authorList>
    </citation>
    <scope>NUCLEOTIDE SEQUENCE [LARGE SCALE GENOMIC DNA]</scope>
</reference>
<comment type="caution">
    <text evidence="8">Lacks conserved residue(s) required for the propagation of feature annotation.</text>
</comment>
<dbReference type="PRINTS" id="PR00722">
    <property type="entry name" value="CHYMOTRYPSIN"/>
</dbReference>
<dbReference type="Pfam" id="PF01549">
    <property type="entry name" value="ShK"/>
    <property type="match status" value="2"/>
</dbReference>
<dbReference type="GO" id="GO:0006508">
    <property type="term" value="P:proteolysis"/>
    <property type="evidence" value="ECO:0007669"/>
    <property type="project" value="UniProtKB-KW"/>
</dbReference>
<dbReference type="Gene3D" id="2.20.100.10">
    <property type="entry name" value="Thrombospondin type-1 (TSP1) repeat"/>
    <property type="match status" value="3"/>
</dbReference>
<dbReference type="SMART" id="SM00254">
    <property type="entry name" value="ShKT"/>
    <property type="match status" value="2"/>
</dbReference>
<organism evidence="13 14">
    <name type="scientific">Stylophora pistillata</name>
    <name type="common">Smooth cauliflower coral</name>
    <dbReference type="NCBI Taxonomy" id="50429"/>
    <lineage>
        <taxon>Eukaryota</taxon>
        <taxon>Metazoa</taxon>
        <taxon>Cnidaria</taxon>
        <taxon>Anthozoa</taxon>
        <taxon>Hexacorallia</taxon>
        <taxon>Scleractinia</taxon>
        <taxon>Astrocoeniina</taxon>
        <taxon>Pocilloporidae</taxon>
        <taxon>Stylophora</taxon>
    </lineage>
</organism>
<evidence type="ECO:0000259" key="11">
    <source>
        <dbReference type="PROSITE" id="PS50240"/>
    </source>
</evidence>
<dbReference type="InterPro" id="IPR009003">
    <property type="entry name" value="Peptidase_S1_PA"/>
</dbReference>
<evidence type="ECO:0000256" key="5">
    <source>
        <dbReference type="ARBA" id="ARBA00022801"/>
    </source>
</evidence>
<dbReference type="InterPro" id="IPR000884">
    <property type="entry name" value="TSP1_rpt"/>
</dbReference>
<dbReference type="InterPro" id="IPR050127">
    <property type="entry name" value="Serine_Proteases_S1"/>
</dbReference>
<feature type="disulfide bond" evidence="8">
    <location>
        <begin position="24"/>
        <end position="58"/>
    </location>
</feature>
<evidence type="ECO:0000256" key="8">
    <source>
        <dbReference type="PROSITE-ProRule" id="PRU01005"/>
    </source>
</evidence>
<dbReference type="FunFam" id="2.20.100.10:FF:000002">
    <property type="entry name" value="Unc-5 netrin receptor C"/>
    <property type="match status" value="1"/>
</dbReference>
<dbReference type="Proteomes" id="UP000225706">
    <property type="component" value="Unassembled WGS sequence"/>
</dbReference>
<dbReference type="InterPro" id="IPR003582">
    <property type="entry name" value="ShKT_dom"/>
</dbReference>
<dbReference type="STRING" id="50429.A0A2B4STD3"/>
<feature type="signal peptide" evidence="10">
    <location>
        <begin position="1"/>
        <end position="23"/>
    </location>
</feature>
<feature type="domain" description="ShKT" evidence="12">
    <location>
        <begin position="65"/>
        <end position="99"/>
    </location>
</feature>
<evidence type="ECO:0000256" key="4">
    <source>
        <dbReference type="ARBA" id="ARBA00022670"/>
    </source>
</evidence>
<name>A0A2B4STD3_STYPI</name>
<evidence type="ECO:0000256" key="7">
    <source>
        <dbReference type="ARBA" id="ARBA00023157"/>
    </source>
</evidence>
<feature type="domain" description="ShKT" evidence="12">
    <location>
        <begin position="24"/>
        <end position="58"/>
    </location>
</feature>
<dbReference type="Gene3D" id="2.40.10.10">
    <property type="entry name" value="Trypsin-like serine proteases"/>
    <property type="match status" value="1"/>
</dbReference>
<dbReference type="InterPro" id="IPR033116">
    <property type="entry name" value="TRYPSIN_SER"/>
</dbReference>
<protein>
    <submittedName>
        <fullName evidence="13">Plasma kallikrein</fullName>
    </submittedName>
</protein>
<dbReference type="CDD" id="cd00190">
    <property type="entry name" value="Tryp_SPc"/>
    <property type="match status" value="1"/>
</dbReference>
<feature type="chain" id="PRO_5012789884" evidence="10">
    <location>
        <begin position="24"/>
        <end position="538"/>
    </location>
</feature>
<dbReference type="SUPFAM" id="SSF50494">
    <property type="entry name" value="Trypsin-like serine proteases"/>
    <property type="match status" value="1"/>
</dbReference>
<keyword evidence="7 8" id="KW-1015">Disulfide bond</keyword>
<dbReference type="GO" id="GO:0090729">
    <property type="term" value="F:toxin activity"/>
    <property type="evidence" value="ECO:0007669"/>
    <property type="project" value="UniProtKB-KW"/>
</dbReference>
<evidence type="ECO:0000256" key="6">
    <source>
        <dbReference type="ARBA" id="ARBA00022825"/>
    </source>
</evidence>
<feature type="disulfide bond" evidence="8">
    <location>
        <begin position="65"/>
        <end position="99"/>
    </location>
</feature>
<dbReference type="EMBL" id="LSMT01000024">
    <property type="protein sequence ID" value="PFX32333.1"/>
    <property type="molecule type" value="Genomic_DNA"/>
</dbReference>
<keyword evidence="3" id="KW-0800">Toxin</keyword>
<dbReference type="FunFam" id="2.40.10.10:FF:000003">
    <property type="entry name" value="Transmembrane serine protease 3"/>
    <property type="match status" value="1"/>
</dbReference>
<dbReference type="FunFam" id="2.20.100.10:FF:000001">
    <property type="entry name" value="semaphorin-5A isoform X1"/>
    <property type="match status" value="2"/>
</dbReference>
<dbReference type="Pfam" id="PF00089">
    <property type="entry name" value="Trypsin"/>
    <property type="match status" value="1"/>
</dbReference>
<evidence type="ECO:0000256" key="3">
    <source>
        <dbReference type="ARBA" id="ARBA00022656"/>
    </source>
</evidence>
<evidence type="ECO:0000313" key="13">
    <source>
        <dbReference type="EMBL" id="PFX32333.1"/>
    </source>
</evidence>
<dbReference type="PANTHER" id="PTHR24264:SF65">
    <property type="entry name" value="SRCR DOMAIN-CONTAINING PROTEIN"/>
    <property type="match status" value="1"/>
</dbReference>
<dbReference type="PROSITE" id="PS50240">
    <property type="entry name" value="TRYPSIN_DOM"/>
    <property type="match status" value="1"/>
</dbReference>
<keyword evidence="10" id="KW-0732">Signal</keyword>
<keyword evidence="5 9" id="KW-0378">Hydrolase</keyword>
<dbReference type="PROSITE" id="PS00134">
    <property type="entry name" value="TRYPSIN_HIS"/>
    <property type="match status" value="1"/>
</dbReference>
<evidence type="ECO:0000313" key="14">
    <source>
        <dbReference type="Proteomes" id="UP000225706"/>
    </source>
</evidence>
<evidence type="ECO:0000256" key="1">
    <source>
        <dbReference type="ARBA" id="ARBA00004613"/>
    </source>
</evidence>
<dbReference type="GO" id="GO:0004252">
    <property type="term" value="F:serine-type endopeptidase activity"/>
    <property type="evidence" value="ECO:0007669"/>
    <property type="project" value="InterPro"/>
</dbReference>
<dbReference type="PROSITE" id="PS00135">
    <property type="entry name" value="TRYPSIN_SER"/>
    <property type="match status" value="1"/>
</dbReference>
<feature type="domain" description="Peptidase S1" evidence="11">
    <location>
        <begin position="288"/>
        <end position="534"/>
    </location>
</feature>
<keyword evidence="14" id="KW-1185">Reference proteome</keyword>
<dbReference type="Pfam" id="PF00090">
    <property type="entry name" value="TSP_1"/>
    <property type="match status" value="3"/>
</dbReference>
<comment type="caution">
    <text evidence="13">The sequence shown here is derived from an EMBL/GenBank/DDBJ whole genome shotgun (WGS) entry which is preliminary data.</text>
</comment>
<dbReference type="AlphaFoldDB" id="A0A2B4STD3"/>